<accession>A0A3B1AD49</accession>
<comment type="subcellular location">
    <subcellularLocation>
        <location evidence="1">Cell envelope</location>
    </subcellularLocation>
</comment>
<keyword evidence="2" id="KW-0813">Transport</keyword>
<proteinExistence type="predicted"/>
<evidence type="ECO:0000259" key="8">
    <source>
        <dbReference type="Pfam" id="PF14537"/>
    </source>
</evidence>
<keyword evidence="7" id="KW-0812">Transmembrane</keyword>
<dbReference type="GO" id="GO:0030313">
    <property type="term" value="C:cell envelope"/>
    <property type="evidence" value="ECO:0007669"/>
    <property type="project" value="UniProtKB-SubCell"/>
</dbReference>
<evidence type="ECO:0000256" key="4">
    <source>
        <dbReference type="ARBA" id="ARBA00022723"/>
    </source>
</evidence>
<evidence type="ECO:0000256" key="5">
    <source>
        <dbReference type="ARBA" id="ARBA00022982"/>
    </source>
</evidence>
<dbReference type="AlphaFoldDB" id="A0A3B1AD49"/>
<dbReference type="GO" id="GO:0046872">
    <property type="term" value="F:metal ion binding"/>
    <property type="evidence" value="ECO:0007669"/>
    <property type="project" value="UniProtKB-KW"/>
</dbReference>
<dbReference type="InterPro" id="IPR012286">
    <property type="entry name" value="Tetrahaem_cytochrome"/>
</dbReference>
<dbReference type="Gene3D" id="3.90.10.10">
    <property type="entry name" value="Cytochrome C3"/>
    <property type="match status" value="1"/>
</dbReference>
<evidence type="ECO:0000256" key="1">
    <source>
        <dbReference type="ARBA" id="ARBA00004196"/>
    </source>
</evidence>
<keyword evidence="3" id="KW-0349">Heme</keyword>
<evidence type="ECO:0000256" key="3">
    <source>
        <dbReference type="ARBA" id="ARBA00022617"/>
    </source>
</evidence>
<evidence type="ECO:0000256" key="7">
    <source>
        <dbReference type="SAM" id="Phobius"/>
    </source>
</evidence>
<reference evidence="9" key="1">
    <citation type="submission" date="2018-06" db="EMBL/GenBank/DDBJ databases">
        <authorList>
            <person name="Zhirakovskaya E."/>
        </authorList>
    </citation>
    <scope>NUCLEOTIDE SEQUENCE</scope>
</reference>
<dbReference type="Pfam" id="PF14537">
    <property type="entry name" value="Cytochrom_c3_2"/>
    <property type="match status" value="1"/>
</dbReference>
<feature type="transmembrane region" description="Helical" evidence="7">
    <location>
        <begin position="12"/>
        <end position="30"/>
    </location>
</feature>
<evidence type="ECO:0000256" key="2">
    <source>
        <dbReference type="ARBA" id="ARBA00022448"/>
    </source>
</evidence>
<keyword evidence="5" id="KW-0249">Electron transport</keyword>
<keyword evidence="4" id="KW-0479">Metal-binding</keyword>
<evidence type="ECO:0000313" key="9">
    <source>
        <dbReference type="EMBL" id="VAX01802.1"/>
    </source>
</evidence>
<dbReference type="SUPFAM" id="SSF48695">
    <property type="entry name" value="Multiheme cytochromes"/>
    <property type="match status" value="1"/>
</dbReference>
<dbReference type="InterPro" id="IPR036280">
    <property type="entry name" value="Multihaem_cyt_sf"/>
</dbReference>
<feature type="domain" description="Tetrahaem cytochrome" evidence="8">
    <location>
        <begin position="87"/>
        <end position="150"/>
    </location>
</feature>
<evidence type="ECO:0000256" key="6">
    <source>
        <dbReference type="ARBA" id="ARBA00023004"/>
    </source>
</evidence>
<organism evidence="9">
    <name type="scientific">hydrothermal vent metagenome</name>
    <dbReference type="NCBI Taxonomy" id="652676"/>
    <lineage>
        <taxon>unclassified sequences</taxon>
        <taxon>metagenomes</taxon>
        <taxon>ecological metagenomes</taxon>
    </lineage>
</organism>
<dbReference type="CDD" id="cd08168">
    <property type="entry name" value="Cytochrom_C3"/>
    <property type="match status" value="1"/>
</dbReference>
<keyword evidence="7" id="KW-0472">Membrane</keyword>
<gene>
    <name evidence="9" type="ORF">MNBD_GAMMA22-152</name>
</gene>
<sequence length="228" mass="26561">MERITLKTRRKIGYFVGVFVVLLVITGLFLPQSMILHANGPSNIGHEDLKCADCHKEEVGSLRQRLQANVRFILGLRSQAVSFGLKPVTNDECVYCHERPNDRHPVYRFFEPKYKKIQVNIQPQFCTSCHLEHTGRRVTSGMVFCQNCHEKLTLKNDPVTKTHQEIILNKDWESCLGCHDYHGNHKMKVNTKFNNKISKNTIQLYFEYRESPYSKEKFYQVQKQKLGG</sequence>
<keyword evidence="6" id="KW-0408">Iron</keyword>
<dbReference type="EMBL" id="UOFS01000050">
    <property type="protein sequence ID" value="VAX01802.1"/>
    <property type="molecule type" value="Genomic_DNA"/>
</dbReference>
<protein>
    <recommendedName>
        <fullName evidence="8">Tetrahaem cytochrome domain-containing protein</fullName>
    </recommendedName>
</protein>
<name>A0A3B1AD49_9ZZZZ</name>
<keyword evidence="7" id="KW-1133">Transmembrane helix</keyword>